<dbReference type="Proteomes" id="UP000281553">
    <property type="component" value="Unassembled WGS sequence"/>
</dbReference>
<proteinExistence type="predicted"/>
<protein>
    <submittedName>
        <fullName evidence="1">Uncharacterized protein</fullName>
    </submittedName>
</protein>
<organism evidence="1 2">
    <name type="scientific">Dibothriocephalus latus</name>
    <name type="common">Fish tapeworm</name>
    <name type="synonym">Diphyllobothrium latum</name>
    <dbReference type="NCBI Taxonomy" id="60516"/>
    <lineage>
        <taxon>Eukaryota</taxon>
        <taxon>Metazoa</taxon>
        <taxon>Spiralia</taxon>
        <taxon>Lophotrochozoa</taxon>
        <taxon>Platyhelminthes</taxon>
        <taxon>Cestoda</taxon>
        <taxon>Eucestoda</taxon>
        <taxon>Diphyllobothriidea</taxon>
        <taxon>Diphyllobothriidae</taxon>
        <taxon>Dibothriocephalus</taxon>
    </lineage>
</organism>
<evidence type="ECO:0000313" key="1">
    <source>
        <dbReference type="EMBL" id="VDN49853.1"/>
    </source>
</evidence>
<reference evidence="1 2" key="1">
    <citation type="submission" date="2018-11" db="EMBL/GenBank/DDBJ databases">
        <authorList>
            <consortium name="Pathogen Informatics"/>
        </authorList>
    </citation>
    <scope>NUCLEOTIDE SEQUENCE [LARGE SCALE GENOMIC DNA]</scope>
</reference>
<gene>
    <name evidence="1" type="ORF">DILT_LOCUS19913</name>
</gene>
<evidence type="ECO:0000313" key="2">
    <source>
        <dbReference type="Proteomes" id="UP000281553"/>
    </source>
</evidence>
<keyword evidence="2" id="KW-1185">Reference proteome</keyword>
<accession>A0A3P7PIM5</accession>
<sequence>MNTAIADGDSIEVYHNLMHPALAMNYSGTQRTSSNYHLQTTDSFDGFDAATEIHRDRRSEYTDRLISVSFCFLVKCNEYPLA</sequence>
<dbReference type="AlphaFoldDB" id="A0A3P7PIM5"/>
<name>A0A3P7PIM5_DIBLA</name>
<dbReference type="EMBL" id="UYRU01125564">
    <property type="protein sequence ID" value="VDN49853.1"/>
    <property type="molecule type" value="Genomic_DNA"/>
</dbReference>